<proteinExistence type="inferred from homology"/>
<keyword evidence="8" id="KW-1185">Reference proteome</keyword>
<geneLocation type="plasmid" evidence="8">
    <name>pbm151</name>
</geneLocation>
<comment type="cofactor">
    <cofactor evidence="1">
        <name>Ca(2+)</name>
        <dbReference type="ChEBI" id="CHEBI:29108"/>
    </cofactor>
</comment>
<dbReference type="CDD" id="cd04277">
    <property type="entry name" value="ZnMc_serralysin_like"/>
    <property type="match status" value="1"/>
</dbReference>
<dbReference type="SMART" id="SM00235">
    <property type="entry name" value="ZnMc"/>
    <property type="match status" value="1"/>
</dbReference>
<comment type="subcellular location">
    <subcellularLocation>
        <location evidence="2">Secreted</location>
    </subcellularLocation>
</comment>
<dbReference type="GO" id="GO:0008270">
    <property type="term" value="F:zinc ion binding"/>
    <property type="evidence" value="ECO:0007669"/>
    <property type="project" value="InterPro"/>
</dbReference>
<dbReference type="GO" id="GO:0005615">
    <property type="term" value="C:extracellular space"/>
    <property type="evidence" value="ECO:0007669"/>
    <property type="project" value="InterPro"/>
</dbReference>
<dbReference type="InterPro" id="IPR013858">
    <property type="entry name" value="Peptidase_M10B_C"/>
</dbReference>
<gene>
    <name evidence="7" type="ORF">CUV01_18880</name>
</gene>
<dbReference type="Proteomes" id="UP000233742">
    <property type="component" value="Plasmid pBM151"/>
</dbReference>
<dbReference type="InterPro" id="IPR024079">
    <property type="entry name" value="MetalloPept_cat_dom_sf"/>
</dbReference>
<dbReference type="Gene3D" id="2.150.10.10">
    <property type="entry name" value="Serralysin-like metalloprotease, C-terminal"/>
    <property type="match status" value="1"/>
</dbReference>
<evidence type="ECO:0000259" key="6">
    <source>
        <dbReference type="SMART" id="SM00235"/>
    </source>
</evidence>
<dbReference type="InterPro" id="IPR001343">
    <property type="entry name" value="Hemolysn_Ca-bd"/>
</dbReference>
<dbReference type="Gene3D" id="3.40.390.10">
    <property type="entry name" value="Collagenase (Catalytic Domain)"/>
    <property type="match status" value="1"/>
</dbReference>
<dbReference type="OrthoDB" id="733404at2"/>
<dbReference type="AlphaFoldDB" id="A0A2K9F272"/>
<dbReference type="Pfam" id="PF08548">
    <property type="entry name" value="Peptidase_M10_C"/>
    <property type="match status" value="2"/>
</dbReference>
<protein>
    <submittedName>
        <fullName evidence="7">Protease</fullName>
    </submittedName>
</protein>
<evidence type="ECO:0000256" key="2">
    <source>
        <dbReference type="ARBA" id="ARBA00004613"/>
    </source>
</evidence>
<keyword evidence="4" id="KW-0964">Secreted</keyword>
<evidence type="ECO:0000313" key="8">
    <source>
        <dbReference type="Proteomes" id="UP000233742"/>
    </source>
</evidence>
<dbReference type="SUPFAM" id="SSF51120">
    <property type="entry name" value="beta-Roll"/>
    <property type="match status" value="1"/>
</dbReference>
<evidence type="ECO:0000256" key="5">
    <source>
        <dbReference type="ARBA" id="ARBA00022737"/>
    </source>
</evidence>
<reference evidence="7 8" key="1">
    <citation type="submission" date="2017-12" db="EMBL/GenBank/DDBJ databases">
        <authorList>
            <person name="Hurst M.R.H."/>
        </authorList>
    </citation>
    <scope>NUCLEOTIDE SEQUENCE [LARGE SCALE GENOMIC DNA]</scope>
    <source>
        <strain evidence="7 8">BM15</strain>
        <plasmid evidence="8">Plasmid pbm151</plasmid>
    </source>
</reference>
<keyword evidence="5" id="KW-0677">Repeat</keyword>
<comment type="similarity">
    <text evidence="3">Belongs to the peptidase M10B family.</text>
</comment>
<dbReference type="InterPro" id="IPR034033">
    <property type="entry name" value="Serralysin-like"/>
</dbReference>
<dbReference type="GO" id="GO:0005509">
    <property type="term" value="F:calcium ion binding"/>
    <property type="evidence" value="ECO:0007669"/>
    <property type="project" value="InterPro"/>
</dbReference>
<dbReference type="SUPFAM" id="SSF55486">
    <property type="entry name" value="Metalloproteases ('zincins'), catalytic domain"/>
    <property type="match status" value="1"/>
</dbReference>
<dbReference type="GO" id="GO:0008237">
    <property type="term" value="F:metallopeptidase activity"/>
    <property type="evidence" value="ECO:0007669"/>
    <property type="project" value="InterPro"/>
</dbReference>
<name>A0A2K9F272_9RHOB</name>
<evidence type="ECO:0000256" key="4">
    <source>
        <dbReference type="ARBA" id="ARBA00022525"/>
    </source>
</evidence>
<keyword evidence="7" id="KW-0378">Hydrolase</keyword>
<dbReference type="InterPro" id="IPR011049">
    <property type="entry name" value="Serralysin-like_metalloprot_C"/>
</dbReference>
<evidence type="ECO:0000256" key="1">
    <source>
        <dbReference type="ARBA" id="ARBA00001913"/>
    </source>
</evidence>
<dbReference type="PRINTS" id="PR00313">
    <property type="entry name" value="CABNDNGRPT"/>
</dbReference>
<keyword evidence="7" id="KW-0614">Plasmid</keyword>
<keyword evidence="7" id="KW-0645">Protease</keyword>
<feature type="domain" description="Peptidase metallopeptidase" evidence="6">
    <location>
        <begin position="26"/>
        <end position="205"/>
    </location>
</feature>
<dbReference type="RefSeq" id="WP_101462295.1">
    <property type="nucleotide sequence ID" value="NZ_CP025409.1"/>
</dbReference>
<dbReference type="InterPro" id="IPR006026">
    <property type="entry name" value="Peptidase_Metallo"/>
</dbReference>
<dbReference type="EMBL" id="CP025409">
    <property type="protein sequence ID" value="AUH35644.1"/>
    <property type="molecule type" value="Genomic_DNA"/>
</dbReference>
<evidence type="ECO:0000256" key="3">
    <source>
        <dbReference type="ARBA" id="ARBA00009490"/>
    </source>
</evidence>
<evidence type="ECO:0000313" key="7">
    <source>
        <dbReference type="EMBL" id="AUH35644.1"/>
    </source>
</evidence>
<dbReference type="Pfam" id="PF00353">
    <property type="entry name" value="HemolysinCabind"/>
    <property type="match status" value="1"/>
</dbReference>
<dbReference type="KEGG" id="paro:CUV01_18880"/>
<sequence length="476" mass="50491">MKMTGTNNPGAAVPKYGANLIDGMLFGAKWAESTIYYTFSTSSSNYGSGYQASQVRPFELPTFSQVTLGTKNAAHFALEGTTWAGSKGFSVEGFTNLNIAESAAPSGVSGAHIRYAQTAMTGSNEGGYASFPGTAPVTRSGDVWLNDGMYTDVRAGTIGWYNVIHETGHALGLKHPSSTYNTAPYNPALNPTYDAMEYTVMSYNSYPGEGASGVGGNDKFDYAQTFMMLDIRALQHAYGADFTTNSGNTTYKWLPGDGNTYVNGAVGIDAAGDTIFATIWDGGGIDTYDLSAYTTDMIIRLTPGDRSTFDTNQLAVLNRNWYGAPDKLATGNIYNALQYGTDVRSLIENATGGSGSDALVGNSASNTLRGNAGADAFNGLGGNDNYYGGAGADSFLFINSNNSFDGRDGRDTIWDFSDPAGDVIYLRGSTTLTNYSTVQARLYQVGADVELRDSDGDVLVIKNISKAALGLDDFVF</sequence>
<accession>A0A2K9F272</accession>
<dbReference type="GO" id="GO:0006508">
    <property type="term" value="P:proteolysis"/>
    <property type="evidence" value="ECO:0007669"/>
    <property type="project" value="UniProtKB-KW"/>
</dbReference>
<organism evidence="7 8">
    <name type="scientific">Paracoccus tegillarcae</name>
    <dbReference type="NCBI Taxonomy" id="1529068"/>
    <lineage>
        <taxon>Bacteria</taxon>
        <taxon>Pseudomonadati</taxon>
        <taxon>Pseudomonadota</taxon>
        <taxon>Alphaproteobacteria</taxon>
        <taxon>Rhodobacterales</taxon>
        <taxon>Paracoccaceae</taxon>
        <taxon>Paracoccus</taxon>
    </lineage>
</organism>